<gene>
    <name evidence="2" type="ORF">SLA_4235</name>
</gene>
<name>A0A160P3L6_STRLU</name>
<evidence type="ECO:0000256" key="1">
    <source>
        <dbReference type="SAM" id="SignalP"/>
    </source>
</evidence>
<keyword evidence="1" id="KW-0732">Signal</keyword>
<dbReference type="KEGG" id="slau:SLA_4235"/>
<evidence type="ECO:0008006" key="4">
    <source>
        <dbReference type="Google" id="ProtNLM"/>
    </source>
</evidence>
<feature type="signal peptide" evidence="1">
    <location>
        <begin position="1"/>
        <end position="30"/>
    </location>
</feature>
<dbReference type="EMBL" id="AP017424">
    <property type="protein sequence ID" value="BAU85123.1"/>
    <property type="molecule type" value="Genomic_DNA"/>
</dbReference>
<accession>A0A160P3L6</accession>
<protein>
    <recommendedName>
        <fullName evidence="4">Secreted protein</fullName>
    </recommendedName>
</protein>
<evidence type="ECO:0000313" key="3">
    <source>
        <dbReference type="Proteomes" id="UP000217676"/>
    </source>
</evidence>
<dbReference type="AlphaFoldDB" id="A0A160P3L6"/>
<sequence>MRATIGVMKKTLTAVSAALVALGLAAPAEAAPRDTPALMCSLGTVDVQHPPIGYDVTPIFELARRLGLGDPGAVGLGCDKGVRTDPYSEEIQPYPERGPVVLRSQEPGKGSTQLYCTDSRGGWGKMHGLPVEVFWVVGTGCVSEANPVVI</sequence>
<keyword evidence="3" id="KW-1185">Reference proteome</keyword>
<reference evidence="2 3" key="1">
    <citation type="journal article" date="2016" name="Genome Announc.">
        <title>Complete Genome Sequence of Thiostrepton-Producing Streptomyces laurentii ATCC 31255.</title>
        <authorList>
            <person name="Doi K."/>
            <person name="Fujino Y."/>
            <person name="Nagayoshi Y."/>
            <person name="Ohshima T."/>
            <person name="Ogata S."/>
        </authorList>
    </citation>
    <scope>NUCLEOTIDE SEQUENCE [LARGE SCALE GENOMIC DNA]</scope>
    <source>
        <strain evidence="2 3">ATCC 31255</strain>
    </source>
</reference>
<proteinExistence type="predicted"/>
<evidence type="ECO:0000313" key="2">
    <source>
        <dbReference type="EMBL" id="BAU85123.1"/>
    </source>
</evidence>
<dbReference type="Proteomes" id="UP000217676">
    <property type="component" value="Chromosome"/>
</dbReference>
<feature type="chain" id="PRO_5007819138" description="Secreted protein" evidence="1">
    <location>
        <begin position="31"/>
        <end position="150"/>
    </location>
</feature>
<organism evidence="2 3">
    <name type="scientific">Streptomyces laurentii</name>
    <dbReference type="NCBI Taxonomy" id="39478"/>
    <lineage>
        <taxon>Bacteria</taxon>
        <taxon>Bacillati</taxon>
        <taxon>Actinomycetota</taxon>
        <taxon>Actinomycetes</taxon>
        <taxon>Kitasatosporales</taxon>
        <taxon>Streptomycetaceae</taxon>
        <taxon>Streptomyces</taxon>
    </lineage>
</organism>